<evidence type="ECO:0000256" key="1">
    <source>
        <dbReference type="ARBA" id="ARBA00022574"/>
    </source>
</evidence>
<keyword evidence="6" id="KW-1185">Reference proteome</keyword>
<evidence type="ECO:0000313" key="5">
    <source>
        <dbReference type="EMBL" id="PON38564.1"/>
    </source>
</evidence>
<dbReference type="PANTHER" id="PTHR14221">
    <property type="entry name" value="WD REPEAT DOMAIN 44"/>
    <property type="match status" value="1"/>
</dbReference>
<dbReference type="SMART" id="SM00320">
    <property type="entry name" value="WD40"/>
    <property type="match status" value="6"/>
</dbReference>
<dbReference type="EMBL" id="JXTB01000491">
    <property type="protein sequence ID" value="PON38564.1"/>
    <property type="molecule type" value="Genomic_DNA"/>
</dbReference>
<evidence type="ECO:0000313" key="6">
    <source>
        <dbReference type="Proteomes" id="UP000237105"/>
    </source>
</evidence>
<dbReference type="InterPro" id="IPR015943">
    <property type="entry name" value="WD40/YVTN_repeat-like_dom_sf"/>
</dbReference>
<comment type="caution">
    <text evidence="5">The sequence shown here is derived from an EMBL/GenBank/DDBJ whole genome shotgun (WGS) entry which is preliminary data.</text>
</comment>
<feature type="repeat" description="WD" evidence="3">
    <location>
        <begin position="520"/>
        <end position="560"/>
    </location>
</feature>
<dbReference type="InterPro" id="IPR036322">
    <property type="entry name" value="WD40_repeat_dom_sf"/>
</dbReference>
<dbReference type="FunFam" id="2.130.10.10:FF:000329">
    <property type="entry name" value="WD repeat-containing protein 44"/>
    <property type="match status" value="1"/>
</dbReference>
<feature type="region of interest" description="Disordered" evidence="4">
    <location>
        <begin position="760"/>
        <end position="854"/>
    </location>
</feature>
<dbReference type="AlphaFoldDB" id="A0A2P5APS6"/>
<evidence type="ECO:0000256" key="3">
    <source>
        <dbReference type="PROSITE-ProRule" id="PRU00221"/>
    </source>
</evidence>
<dbReference type="Gene3D" id="2.130.10.10">
    <property type="entry name" value="YVTN repeat-like/Quinoprotein amine dehydrogenase"/>
    <property type="match status" value="2"/>
</dbReference>
<organism evidence="5 6">
    <name type="scientific">Parasponia andersonii</name>
    <name type="common">Sponia andersonii</name>
    <dbReference type="NCBI Taxonomy" id="3476"/>
    <lineage>
        <taxon>Eukaryota</taxon>
        <taxon>Viridiplantae</taxon>
        <taxon>Streptophyta</taxon>
        <taxon>Embryophyta</taxon>
        <taxon>Tracheophyta</taxon>
        <taxon>Spermatophyta</taxon>
        <taxon>Magnoliopsida</taxon>
        <taxon>eudicotyledons</taxon>
        <taxon>Gunneridae</taxon>
        <taxon>Pentapetalae</taxon>
        <taxon>rosids</taxon>
        <taxon>fabids</taxon>
        <taxon>Rosales</taxon>
        <taxon>Cannabaceae</taxon>
        <taxon>Parasponia</taxon>
    </lineage>
</organism>
<feature type="repeat" description="WD" evidence="3">
    <location>
        <begin position="560"/>
        <end position="594"/>
    </location>
</feature>
<dbReference type="SUPFAM" id="SSF50978">
    <property type="entry name" value="WD40 repeat-like"/>
    <property type="match status" value="1"/>
</dbReference>
<reference evidence="6" key="1">
    <citation type="submission" date="2016-06" db="EMBL/GenBank/DDBJ databases">
        <title>Parallel loss of symbiosis genes in relatives of nitrogen-fixing non-legume Parasponia.</title>
        <authorList>
            <person name="Van Velzen R."/>
            <person name="Holmer R."/>
            <person name="Bu F."/>
            <person name="Rutten L."/>
            <person name="Van Zeijl A."/>
            <person name="Liu W."/>
            <person name="Santuari L."/>
            <person name="Cao Q."/>
            <person name="Sharma T."/>
            <person name="Shen D."/>
            <person name="Roswanjaya Y."/>
            <person name="Wardhani T."/>
            <person name="Kalhor M.S."/>
            <person name="Jansen J."/>
            <person name="Van den Hoogen J."/>
            <person name="Gungor B."/>
            <person name="Hartog M."/>
            <person name="Hontelez J."/>
            <person name="Verver J."/>
            <person name="Yang W.-C."/>
            <person name="Schijlen E."/>
            <person name="Repin R."/>
            <person name="Schilthuizen M."/>
            <person name="Schranz E."/>
            <person name="Heidstra R."/>
            <person name="Miyata K."/>
            <person name="Fedorova E."/>
            <person name="Kohlen W."/>
            <person name="Bisseling T."/>
            <person name="Smit S."/>
            <person name="Geurts R."/>
        </authorList>
    </citation>
    <scope>NUCLEOTIDE SEQUENCE [LARGE SCALE GENOMIC DNA]</scope>
    <source>
        <strain evidence="6">cv. WU1-14</strain>
    </source>
</reference>
<proteinExistence type="predicted"/>
<dbReference type="InterPro" id="IPR040324">
    <property type="entry name" value="WDR44/Dgr2"/>
</dbReference>
<gene>
    <name evidence="5" type="ORF">PanWU01x14_311460</name>
</gene>
<dbReference type="PROSITE" id="PS50082">
    <property type="entry name" value="WD_REPEATS_2"/>
    <property type="match status" value="3"/>
</dbReference>
<protein>
    <submittedName>
        <fullName evidence="5">Guanine nucleotide-binding protein, beta subunit</fullName>
    </submittedName>
</protein>
<evidence type="ECO:0000256" key="4">
    <source>
        <dbReference type="SAM" id="MobiDB-lite"/>
    </source>
</evidence>
<feature type="region of interest" description="Disordered" evidence="4">
    <location>
        <begin position="126"/>
        <end position="159"/>
    </location>
</feature>
<dbReference type="InterPro" id="IPR001680">
    <property type="entry name" value="WD40_rpt"/>
</dbReference>
<name>A0A2P5APS6_PARAD</name>
<dbReference type="Pfam" id="PF00400">
    <property type="entry name" value="WD40"/>
    <property type="match status" value="4"/>
</dbReference>
<evidence type="ECO:0000256" key="2">
    <source>
        <dbReference type="ARBA" id="ARBA00022737"/>
    </source>
</evidence>
<dbReference type="InterPro" id="IPR020472">
    <property type="entry name" value="WD40_PAC1"/>
</dbReference>
<feature type="compositionally biased region" description="Polar residues" evidence="4">
    <location>
        <begin position="378"/>
        <end position="387"/>
    </location>
</feature>
<keyword evidence="1 3" id="KW-0853">WD repeat</keyword>
<sequence>MERVRTMTMNWDSLKDDDDDDHFFESFDRISSTVPLDLEPSSSDDDDFNDCRMSFASAVSSVYSNDFARNFSDSSSSAAAAASANYDVWMAAPVSIKERRKRLLQGMGLAADKDLLRLTSPVAKLDDTRDNTTSSDVDHKQDTSTSASSSPSPSPYPILLVRSRSDGDIETFSVDKQRKQDMIGSISKQRLTRTYSTILAPQARICPYADSIRVSPRDQAAAGRSIRHSGALSSMLSTSRFGAFFLIKNLDTGKEFIVNEYGEDGMWNRLSDLQTGKQLTMEEFEKCVGYSPVVKELMRRENVSRISSGIGGSDRKVASSHSYITRSLRMSKRRGVALLKNGIRGVANSMSGFICEKEREVQPAALPPAGTASDHTAGKNSSSNSSGWIKVRQSGKSYKELSALHLCQEIQAHEGSIWCIKFNMDGRFLASAGEDRIVRVWEVQECEVMSLREEGNGTTPIHPSFYPSPERSQSLADASVMLSEKKKKGKGTSSRRGGIPDYVHVPETVFALSDKPICSFKGHLDDVLDLSWSRNQLLLSSSMDKTVRLWDLESKSCLKLFAHNDYVTCIQFNPMNDDYFISGSLDAKVRIWSIPDRQVVDWTDLHEMVTAACYTPDGQGAFIGSHKGSCRVYSAEDCKLSQTSQVDFQTKKKSHAKKITGFQFSPTNPCEVLVTSADSRIRILDGPNPVHKFKGFRNTSSQISASFSEEGKYVICASEDSQVYVWRHEEVRSSSGSSGRRSVRSYEHFQCREVSVAIPWPGTIKGEPPSLPPLNSKRHSKRLASQSQPPSAPDSPTREDASASAAAAATNNSKRQLPPLPKKGTATEEEELGEVDRTECGSVGESFNSEGGGGASIRYGGDSACISAAATPSSLWSSSWSWFDIGGGHGSHSMQATAWGMVIVTAGLGGEIRAYQNFGLPRRRGEITSPLATAEDIYRRLVRPSSLRSQLPKFMSTEDILSDVGRRYKAISLIPYGKRRKTKTLKLEDYLDPALLSEISTKISRLKKPILEDQDL</sequence>
<dbReference type="PANTHER" id="PTHR14221:SF41">
    <property type="entry name" value="TRANSDUCIN_WD40 REPEAT-LIKE SUPERFAMILY PROTEIN"/>
    <property type="match status" value="1"/>
</dbReference>
<dbReference type="InterPro" id="IPR019775">
    <property type="entry name" value="WD40_repeat_CS"/>
</dbReference>
<dbReference type="CDD" id="cd00200">
    <property type="entry name" value="WD40"/>
    <property type="match status" value="1"/>
</dbReference>
<keyword evidence="2" id="KW-0677">Repeat</keyword>
<dbReference type="Proteomes" id="UP000237105">
    <property type="component" value="Unassembled WGS sequence"/>
</dbReference>
<feature type="compositionally biased region" description="Basic and acidic residues" evidence="4">
    <location>
        <begin position="126"/>
        <end position="142"/>
    </location>
</feature>
<dbReference type="PROSITE" id="PS00678">
    <property type="entry name" value="WD_REPEATS_1"/>
    <property type="match status" value="2"/>
</dbReference>
<feature type="repeat" description="WD" evidence="3">
    <location>
        <begin position="410"/>
        <end position="451"/>
    </location>
</feature>
<feature type="region of interest" description="Disordered" evidence="4">
    <location>
        <begin position="366"/>
        <end position="388"/>
    </location>
</feature>
<dbReference type="PRINTS" id="PR00320">
    <property type="entry name" value="GPROTEINBRPT"/>
</dbReference>
<dbReference type="PROSITE" id="PS50294">
    <property type="entry name" value="WD_REPEATS_REGION"/>
    <property type="match status" value="3"/>
</dbReference>
<accession>A0A2P5APS6</accession>
<dbReference type="OrthoDB" id="408728at2759"/>